<feature type="transmembrane region" description="Helical" evidence="10">
    <location>
        <begin position="55"/>
        <end position="75"/>
    </location>
</feature>
<organism evidence="12 13">
    <name type="scientific">Orchesella cincta</name>
    <name type="common">Springtail</name>
    <name type="synonym">Podura cincta</name>
    <dbReference type="NCBI Taxonomy" id="48709"/>
    <lineage>
        <taxon>Eukaryota</taxon>
        <taxon>Metazoa</taxon>
        <taxon>Ecdysozoa</taxon>
        <taxon>Arthropoda</taxon>
        <taxon>Hexapoda</taxon>
        <taxon>Collembola</taxon>
        <taxon>Entomobryomorpha</taxon>
        <taxon>Entomobryoidea</taxon>
        <taxon>Orchesellidae</taxon>
        <taxon>Orchesellinae</taxon>
        <taxon>Orchesella</taxon>
    </lineage>
</organism>
<keyword evidence="4 10" id="KW-1133">Transmembrane helix</keyword>
<feature type="compositionally biased region" description="Low complexity" evidence="9">
    <location>
        <begin position="425"/>
        <end position="440"/>
    </location>
</feature>
<feature type="region of interest" description="Disordered" evidence="9">
    <location>
        <begin position="610"/>
        <end position="644"/>
    </location>
</feature>
<feature type="region of interest" description="Disordered" evidence="9">
    <location>
        <begin position="1"/>
        <end position="28"/>
    </location>
</feature>
<feature type="transmembrane region" description="Helical" evidence="10">
    <location>
        <begin position="177"/>
        <end position="195"/>
    </location>
</feature>
<dbReference type="GO" id="GO:0005739">
    <property type="term" value="C:mitochondrion"/>
    <property type="evidence" value="ECO:0007669"/>
    <property type="project" value="TreeGrafter"/>
</dbReference>
<name>A0A1D2MLP1_ORCCI</name>
<comment type="similarity">
    <text evidence="8">Belongs to the two pore domain potassium channel (TC 1.A.1.8) family.</text>
</comment>
<sequence>MSTRKGRPVRHSMRNRPHRSRSWEDPERMMEMETGRHTKLKNCCRSVATFMCTQVGVGGIIVGYAIVGAFGFMALETQDDSVADTVLKNVTLARVHTAEQLYSDYTDYQFNETEWIMKADATLHRYQKDVVNAVKKGYDGRTAKEQWNFPAALMFTLSIFTMIGYGNLVPRTEWGKVITIFYAVFGIPLYILYFMNMGKALASIFKWLYIKLNSCTVAPQDEGGGTGQGSSYRSRSGDEEEDDETVIVPSSASIYVLFSYICVGTIMFAEWEGWEYLDSVYFCVTSLCKIGLGDFVPGTNIDESEEGNQTKLVINFIYLLLGLGLVAMCYNLLKEEVLAKLKQLKTDVKDVFHYVRHECTCADCKLIYLSRVPDAFRRKGVIRRGVTRRFGMDETSSIGMSDGSGGEGGGEGGSAVANNENDAQNHNSTNNDTTTSNTTSGGDEKSPVTANNLGDLVAASVAPKRYMQVEGFDGRRNDIVYCRPLTTLNEASNAESDTDAQSSGLEEDKPKVMLFFGGDIQDFPEMMEQHRDHRNYVAFNLEATAVTLQKQFPDHHVAVVRPSRIQMLTFSCYDNFVHCNHTGAPEHVITHHSLHHLELLLQNLSKKIAKGDESDPTKKGLEDGTEKGEGNDEDSTVSSTTVDELATQQRNKNNVLLRLDRAWISLVGFSKGCVVLNQLLYEFHYLKTLTPDDLSMDDFLSCIKDMYWLDGGHNGGKNTWITSRSLLETLTRLEVRIHVHLTPYQLLDDRRPWIRKEEKLFSELLKKFNAPIIRRIHFENEPASLLQHLRIIGDFASEEKPVEVNHENNMEH</sequence>
<proteinExistence type="inferred from homology"/>
<protein>
    <recommendedName>
        <fullName evidence="11">Potassium channel domain-containing protein</fullName>
    </recommendedName>
</protein>
<dbReference type="EMBL" id="LJIJ01000903">
    <property type="protein sequence ID" value="ODM93848.1"/>
    <property type="molecule type" value="Genomic_DNA"/>
</dbReference>
<keyword evidence="6 10" id="KW-0472">Membrane</keyword>
<evidence type="ECO:0000256" key="9">
    <source>
        <dbReference type="SAM" id="MobiDB-lite"/>
    </source>
</evidence>
<feature type="region of interest" description="Disordered" evidence="9">
    <location>
        <begin position="221"/>
        <end position="245"/>
    </location>
</feature>
<evidence type="ECO:0000256" key="5">
    <source>
        <dbReference type="ARBA" id="ARBA00023065"/>
    </source>
</evidence>
<dbReference type="SUPFAM" id="SSF81324">
    <property type="entry name" value="Voltage-gated potassium channels"/>
    <property type="match status" value="2"/>
</dbReference>
<dbReference type="OrthoDB" id="419333at2759"/>
<dbReference type="Proteomes" id="UP000094527">
    <property type="component" value="Unassembled WGS sequence"/>
</dbReference>
<dbReference type="Gene3D" id="1.10.287.70">
    <property type="match status" value="1"/>
</dbReference>
<keyword evidence="2 8" id="KW-0813">Transport</keyword>
<keyword evidence="13" id="KW-1185">Reference proteome</keyword>
<feature type="region of interest" description="Disordered" evidence="9">
    <location>
        <begin position="393"/>
        <end position="450"/>
    </location>
</feature>
<comment type="caution">
    <text evidence="12">The sequence shown here is derived from an EMBL/GenBank/DDBJ whole genome shotgun (WGS) entry which is preliminary data.</text>
</comment>
<gene>
    <name evidence="12" type="ORF">Ocin01_12838</name>
</gene>
<keyword evidence="7 8" id="KW-0407">Ion channel</keyword>
<feature type="compositionally biased region" description="Basic residues" evidence="9">
    <location>
        <begin position="1"/>
        <end position="20"/>
    </location>
</feature>
<keyword evidence="3 8" id="KW-0812">Transmembrane</keyword>
<evidence type="ECO:0000256" key="10">
    <source>
        <dbReference type="SAM" id="Phobius"/>
    </source>
</evidence>
<evidence type="ECO:0000256" key="1">
    <source>
        <dbReference type="ARBA" id="ARBA00004141"/>
    </source>
</evidence>
<comment type="subcellular location">
    <subcellularLocation>
        <location evidence="1">Membrane</location>
        <topology evidence="1">Multi-pass membrane protein</topology>
    </subcellularLocation>
</comment>
<dbReference type="InterPro" id="IPR018881">
    <property type="entry name" value="C2orf69_mit"/>
</dbReference>
<dbReference type="GO" id="GO:0005267">
    <property type="term" value="F:potassium channel activity"/>
    <property type="evidence" value="ECO:0007669"/>
    <property type="project" value="InterPro"/>
</dbReference>
<feature type="transmembrane region" description="Helical" evidence="10">
    <location>
        <begin position="252"/>
        <end position="269"/>
    </location>
</feature>
<feature type="domain" description="Potassium channel" evidence="11">
    <location>
        <begin position="256"/>
        <end position="333"/>
    </location>
</feature>
<dbReference type="PANTHER" id="PTHR31296:SF1">
    <property type="entry name" value="MITOCHONDRIAL PROTEIN C2ORF69"/>
    <property type="match status" value="1"/>
</dbReference>
<evidence type="ECO:0000256" key="7">
    <source>
        <dbReference type="ARBA" id="ARBA00023303"/>
    </source>
</evidence>
<dbReference type="GO" id="GO:0016020">
    <property type="term" value="C:membrane"/>
    <property type="evidence" value="ECO:0007669"/>
    <property type="project" value="UniProtKB-SubCell"/>
</dbReference>
<evidence type="ECO:0000256" key="2">
    <source>
        <dbReference type="ARBA" id="ARBA00022448"/>
    </source>
</evidence>
<dbReference type="AlphaFoldDB" id="A0A1D2MLP1"/>
<evidence type="ECO:0000256" key="8">
    <source>
        <dbReference type="RuleBase" id="RU003857"/>
    </source>
</evidence>
<feature type="transmembrane region" description="Helical" evidence="10">
    <location>
        <begin position="147"/>
        <end position="165"/>
    </location>
</feature>
<reference evidence="12 13" key="1">
    <citation type="journal article" date="2016" name="Genome Biol. Evol.">
        <title>Gene Family Evolution Reflects Adaptation to Soil Environmental Stressors in the Genome of the Collembolan Orchesella cincta.</title>
        <authorList>
            <person name="Faddeeva-Vakhrusheva A."/>
            <person name="Derks M.F."/>
            <person name="Anvar S.Y."/>
            <person name="Agamennone V."/>
            <person name="Suring W."/>
            <person name="Smit S."/>
            <person name="van Straalen N.M."/>
            <person name="Roelofs D."/>
        </authorList>
    </citation>
    <scope>NUCLEOTIDE SEQUENCE [LARGE SCALE GENOMIC DNA]</scope>
    <source>
        <tissue evidence="12">Mixed pool</tissue>
    </source>
</reference>
<evidence type="ECO:0000256" key="3">
    <source>
        <dbReference type="ARBA" id="ARBA00022692"/>
    </source>
</evidence>
<dbReference type="PRINTS" id="PR01333">
    <property type="entry name" value="2POREKCHANEL"/>
</dbReference>
<dbReference type="InterPro" id="IPR013099">
    <property type="entry name" value="K_chnl_dom"/>
</dbReference>
<dbReference type="Pfam" id="PF10561">
    <property type="entry name" value="C2orf69"/>
    <property type="match status" value="1"/>
</dbReference>
<feature type="domain" description="Potassium channel" evidence="11">
    <location>
        <begin position="143"/>
        <end position="201"/>
    </location>
</feature>
<feature type="compositionally biased region" description="Gly residues" evidence="9">
    <location>
        <begin position="402"/>
        <end position="413"/>
    </location>
</feature>
<feature type="compositionally biased region" description="Basic and acidic residues" evidence="9">
    <location>
        <begin position="610"/>
        <end position="630"/>
    </location>
</feature>
<evidence type="ECO:0000313" key="13">
    <source>
        <dbReference type="Proteomes" id="UP000094527"/>
    </source>
</evidence>
<evidence type="ECO:0000256" key="4">
    <source>
        <dbReference type="ARBA" id="ARBA00022989"/>
    </source>
</evidence>
<keyword evidence="5 8" id="KW-0406">Ion transport</keyword>
<dbReference type="InterPro" id="IPR003280">
    <property type="entry name" value="2pore_dom_K_chnl"/>
</dbReference>
<evidence type="ECO:0000256" key="6">
    <source>
        <dbReference type="ARBA" id="ARBA00023136"/>
    </source>
</evidence>
<dbReference type="OMA" id="FNETEWI"/>
<evidence type="ECO:0000313" key="12">
    <source>
        <dbReference type="EMBL" id="ODM93848.1"/>
    </source>
</evidence>
<dbReference type="PANTHER" id="PTHR31296">
    <property type="entry name" value="UPF0565 PROTEIN C2ORF69"/>
    <property type="match status" value="1"/>
</dbReference>
<feature type="transmembrane region" description="Helical" evidence="10">
    <location>
        <begin position="312"/>
        <end position="333"/>
    </location>
</feature>
<evidence type="ECO:0000259" key="11">
    <source>
        <dbReference type="Pfam" id="PF07885"/>
    </source>
</evidence>
<dbReference type="Pfam" id="PF07885">
    <property type="entry name" value="Ion_trans_2"/>
    <property type="match status" value="2"/>
</dbReference>
<accession>A0A1D2MLP1</accession>